<comment type="caution">
    <text evidence="2">The sequence shown here is derived from an EMBL/GenBank/DDBJ whole genome shotgun (WGS) entry which is preliminary data.</text>
</comment>
<evidence type="ECO:0000256" key="1">
    <source>
        <dbReference type="SAM" id="MobiDB-lite"/>
    </source>
</evidence>
<proteinExistence type="predicted"/>
<feature type="region of interest" description="Disordered" evidence="1">
    <location>
        <begin position="83"/>
        <end position="102"/>
    </location>
</feature>
<protein>
    <submittedName>
        <fullName evidence="2">Uncharacterized protein</fullName>
    </submittedName>
</protein>
<accession>A0A9Q3FSM0</accession>
<dbReference type="EMBL" id="AVOT02047435">
    <property type="protein sequence ID" value="MBW0542736.1"/>
    <property type="molecule type" value="Genomic_DNA"/>
</dbReference>
<name>A0A9Q3FSM0_9BASI</name>
<evidence type="ECO:0000313" key="2">
    <source>
        <dbReference type="EMBL" id="MBW0542736.1"/>
    </source>
</evidence>
<feature type="compositionally biased region" description="Basic and acidic residues" evidence="1">
    <location>
        <begin position="93"/>
        <end position="102"/>
    </location>
</feature>
<sequence length="170" mass="19812">MIGSPGDIKDSLIAEIIVGRSNENYVNTGEISQNQFPLTISKVIDYLEQRFEYAVDYNENTIKKETVFDTRGNSFKNKLKRTDSKFTNGKHNPKTEHSDSECRELKKDLSQKGRTKNVMKDYDEESIENSSPSVHAEFQGNNFIQEIIVDYVFSHHMTPDIYYFNQYKYL</sequence>
<dbReference type="AlphaFoldDB" id="A0A9Q3FSM0"/>
<keyword evidence="3" id="KW-1185">Reference proteome</keyword>
<organism evidence="2 3">
    <name type="scientific">Austropuccinia psidii MF-1</name>
    <dbReference type="NCBI Taxonomy" id="1389203"/>
    <lineage>
        <taxon>Eukaryota</taxon>
        <taxon>Fungi</taxon>
        <taxon>Dikarya</taxon>
        <taxon>Basidiomycota</taxon>
        <taxon>Pucciniomycotina</taxon>
        <taxon>Pucciniomycetes</taxon>
        <taxon>Pucciniales</taxon>
        <taxon>Sphaerophragmiaceae</taxon>
        <taxon>Austropuccinia</taxon>
    </lineage>
</organism>
<gene>
    <name evidence="2" type="ORF">O181_082451</name>
</gene>
<dbReference type="Proteomes" id="UP000765509">
    <property type="component" value="Unassembled WGS sequence"/>
</dbReference>
<reference evidence="2" key="1">
    <citation type="submission" date="2021-03" db="EMBL/GenBank/DDBJ databases">
        <title>Draft genome sequence of rust myrtle Austropuccinia psidii MF-1, a brazilian biotype.</title>
        <authorList>
            <person name="Quecine M.C."/>
            <person name="Pachon D.M.R."/>
            <person name="Bonatelli M.L."/>
            <person name="Correr F.H."/>
            <person name="Franceschini L.M."/>
            <person name="Leite T.F."/>
            <person name="Margarido G.R.A."/>
            <person name="Almeida C.A."/>
            <person name="Ferrarezi J.A."/>
            <person name="Labate C.A."/>
        </authorList>
    </citation>
    <scope>NUCLEOTIDE SEQUENCE</scope>
    <source>
        <strain evidence="2">MF-1</strain>
    </source>
</reference>
<evidence type="ECO:0000313" key="3">
    <source>
        <dbReference type="Proteomes" id="UP000765509"/>
    </source>
</evidence>